<accession>A0A8S5V7P0</accession>
<keyword evidence="2" id="KW-1162">Viral penetration into host cytoplasm</keyword>
<organism evidence="4">
    <name type="scientific">Siphoviridae sp. ctiuu37</name>
    <dbReference type="NCBI Taxonomy" id="2825628"/>
    <lineage>
        <taxon>Viruses</taxon>
        <taxon>Duplodnaviria</taxon>
        <taxon>Heunggongvirae</taxon>
        <taxon>Uroviricota</taxon>
        <taxon>Caudoviricetes</taxon>
    </lineage>
</organism>
<dbReference type="Pfam" id="PF04860">
    <property type="entry name" value="Phage_portal"/>
    <property type="match status" value="1"/>
</dbReference>
<dbReference type="InterPro" id="IPR006944">
    <property type="entry name" value="Phage/GTA_portal"/>
</dbReference>
<sequence>MFDWFFKRAEKEESLLEIITSTTQQLQLYEFAKEKAIGMIADAIAKSEIVVQRKDKKGTRRAKDDVYWRLNVRPNANETGTDFWRAAIHKLLTKKEALICRVGEQYFLADSWTLNDSVILPQIYSDITISCNGRTMTLDMYLTADQVLHLRLRNDRLSAHLGNIAKKYNKLANAVCTMQTYVNTPKFKLNFDATNSIIATKDENGNVKTLTKDQYKEKLQETLLSDEPSTIITSAGIDINQIEIKAGGASEDVVKFAKEIFKDTAMAFNIPMAVFLGEITEKADSTNEFITYAVSPIAEILNDSFNAKLVGKESYEKDEKIWVDLSRFKHRDLIECATGMSTLRSIGFNLDELRESIGWEALNTEFSRSRMVTKNYTADESAVTGNTE</sequence>
<dbReference type="EMBL" id="BK016214">
    <property type="protein sequence ID" value="DAG02732.1"/>
    <property type="molecule type" value="Genomic_DNA"/>
</dbReference>
<proteinExistence type="predicted"/>
<keyword evidence="1" id="KW-0118">Viral capsid assembly</keyword>
<reference evidence="4" key="1">
    <citation type="journal article" date="2021" name="Proc. Natl. Acad. Sci. U.S.A.">
        <title>A Catalog of Tens of Thousands of Viruses from Human Metagenomes Reveals Hidden Associations with Chronic Diseases.</title>
        <authorList>
            <person name="Tisza M.J."/>
            <person name="Buck C.B."/>
        </authorList>
    </citation>
    <scope>NUCLEOTIDE SEQUENCE</scope>
    <source>
        <strain evidence="4">Ctiuu37</strain>
    </source>
</reference>
<name>A0A8S5V7P0_9CAUD</name>
<keyword evidence="1" id="KW-1188">Viral release from host cell</keyword>
<evidence type="ECO:0000313" key="4">
    <source>
        <dbReference type="EMBL" id="DAG02732.1"/>
    </source>
</evidence>
<evidence type="ECO:0000256" key="2">
    <source>
        <dbReference type="ARBA" id="ARBA00023009"/>
    </source>
</evidence>
<keyword evidence="2" id="KW-1160">Virus entry into host cell</keyword>
<evidence type="ECO:0000256" key="1">
    <source>
        <dbReference type="ARBA" id="ARBA00022950"/>
    </source>
</evidence>
<keyword evidence="2" id="KW-1171">Viral genome ejection through host cell envelope</keyword>
<keyword evidence="3" id="KW-0231">Viral genome packaging</keyword>
<evidence type="ECO:0000256" key="3">
    <source>
        <dbReference type="ARBA" id="ARBA00023219"/>
    </source>
</evidence>
<protein>
    <submittedName>
        <fullName evidence="4">Portal protein</fullName>
    </submittedName>
</protein>